<keyword evidence="1" id="KW-0479">Metal-binding</keyword>
<dbReference type="GO" id="GO:0031519">
    <property type="term" value="C:PcG protein complex"/>
    <property type="evidence" value="ECO:0007669"/>
    <property type="project" value="TreeGrafter"/>
</dbReference>
<dbReference type="Proteomes" id="UP000289152">
    <property type="component" value="Unassembled WGS sequence"/>
</dbReference>
<dbReference type="SMART" id="SM00355">
    <property type="entry name" value="ZnF_C2H2"/>
    <property type="match status" value="4"/>
</dbReference>
<feature type="region of interest" description="Disordered" evidence="6">
    <location>
        <begin position="325"/>
        <end position="378"/>
    </location>
</feature>
<dbReference type="InterPro" id="IPR036236">
    <property type="entry name" value="Znf_C2H2_sf"/>
</dbReference>
<feature type="compositionally biased region" description="Basic and acidic residues" evidence="6">
    <location>
        <begin position="593"/>
        <end position="609"/>
    </location>
</feature>
<feature type="compositionally biased region" description="Acidic residues" evidence="6">
    <location>
        <begin position="815"/>
        <end position="835"/>
    </location>
</feature>
<evidence type="ECO:0000256" key="4">
    <source>
        <dbReference type="ARBA" id="ARBA00022833"/>
    </source>
</evidence>
<evidence type="ECO:0000313" key="9">
    <source>
        <dbReference type="Proteomes" id="UP000289152"/>
    </source>
</evidence>
<feature type="region of interest" description="Disordered" evidence="6">
    <location>
        <begin position="790"/>
        <end position="861"/>
    </location>
</feature>
<feature type="compositionally biased region" description="Polar residues" evidence="6">
    <location>
        <begin position="626"/>
        <end position="641"/>
    </location>
</feature>
<keyword evidence="9" id="KW-1185">Reference proteome</keyword>
<dbReference type="Pfam" id="PF00096">
    <property type="entry name" value="zf-C2H2"/>
    <property type="match status" value="3"/>
</dbReference>
<dbReference type="InterPro" id="IPR013087">
    <property type="entry name" value="Znf_C2H2_type"/>
</dbReference>
<dbReference type="STRING" id="5217.A0A4Q1BVX8"/>
<evidence type="ECO:0000256" key="3">
    <source>
        <dbReference type="ARBA" id="ARBA00022771"/>
    </source>
</evidence>
<keyword evidence="2" id="KW-0677">Repeat</keyword>
<keyword evidence="4" id="KW-0862">Zinc</keyword>
<dbReference type="GO" id="GO:0005667">
    <property type="term" value="C:transcription regulator complex"/>
    <property type="evidence" value="ECO:0007669"/>
    <property type="project" value="TreeGrafter"/>
</dbReference>
<feature type="compositionally biased region" description="Basic residues" evidence="6">
    <location>
        <begin position="838"/>
        <end position="861"/>
    </location>
</feature>
<dbReference type="InParanoid" id="A0A4Q1BVX8"/>
<dbReference type="GO" id="GO:0000785">
    <property type="term" value="C:chromatin"/>
    <property type="evidence" value="ECO:0007669"/>
    <property type="project" value="TreeGrafter"/>
</dbReference>
<proteinExistence type="predicted"/>
<reference evidence="8 9" key="1">
    <citation type="submission" date="2016-06" db="EMBL/GenBank/DDBJ databases">
        <title>Evolution of pathogenesis and genome organization in the Tremellales.</title>
        <authorList>
            <person name="Cuomo C."/>
            <person name="Litvintseva A."/>
            <person name="Heitman J."/>
            <person name="Chen Y."/>
            <person name="Sun S."/>
            <person name="Springer D."/>
            <person name="Dromer F."/>
            <person name="Young S."/>
            <person name="Zeng Q."/>
            <person name="Chapman S."/>
            <person name="Gujja S."/>
            <person name="Saif S."/>
            <person name="Birren B."/>
        </authorList>
    </citation>
    <scope>NUCLEOTIDE SEQUENCE [LARGE SCALE GENOMIC DNA]</scope>
    <source>
        <strain evidence="8 9">ATCC 28783</strain>
    </source>
</reference>
<dbReference type="OrthoDB" id="654211at2759"/>
<dbReference type="PANTHER" id="PTHR14003:SF22">
    <property type="entry name" value="FINGER DOMAIN PROTEIN, PUTATIVE (AFU_ORTHOLOGUE AFUA_4G11480)-RELATED"/>
    <property type="match status" value="1"/>
</dbReference>
<keyword evidence="3 5" id="KW-0863">Zinc-finger</keyword>
<sequence length="861" mass="93388">MPPARCTRKQSKPTSPPATLNDCIVNSPSPLSENFRTRHVLTEINSLNLTSTIPPLTRSSSDSSFVTDAINDSNESVLDDANDTQLVNDNNHVGPGHDIHVRPFVCKFEGCNKAFARKSDLARHFRIHTNDRPFVCTYRGCNKSFIQRSALTVHTRVHTGERPHICEKCDKAFADSSSLARHRRIHTGKRPYGCKVAGCGKNFARRNTYLKHYKRSHPNHPAPSSHSNRTRLGLPNQPTRSTSASYLPGPIGPNGQPTYYLSTPVTASAPHAFAPSQPQEGAAYNFNGGFNAPYQTPQLVFSSSGPGSNGNESGFRIYQGDQAGISSLHTPTTGSLHGDNTSEGHPTTPEPSSAISSSFRQQDHSHGYNSIGHGYPESFVYNQQSQPMSRAPSSGGIMYFKQEDRSVSAPHDAHRFQPHYTTGAYGGVGGGFHPQQLAFPPQHQGHLHPSYFSYASPMTAPLRPESMSLGKVSMMGHEHPGSLPQGHSREGSQEPLVEIGNANVPFVNVHGPTDGALQISGTNLHASHFNPLTQNPPQFVLAQPQHDRLHSAPPMLQRFNSMPNVPTVSSWNEAQQFQGTGSFGDVHSVGGGRSHDGEEWGDLEDHVMADGEDASTVDGGDHDGHGNTSQSSIEAQKSAAQAQWGESMIYPIPPSHLHRDQPRAFSAASSSSSATLVAPSMNGTAPTLPPISVFSQHPNHPHQGHSHAMALTPIHPVHPHHLYPTPITANGWVYHHGPHTPEQEAHNITLTTPPKGLGMRKESAVSAVGLGIANVHFDERDESFIASKEEMGSEAGDGQMEGVDDVEGMEKGEGLEGEEELSDDYMEREDSDDEFVLGKKKKGGKRVSGNKKSKTTRTRRK</sequence>
<dbReference type="FunFam" id="3.30.160.60:FF:000125">
    <property type="entry name" value="Putative zinc finger protein 143"/>
    <property type="match status" value="2"/>
</dbReference>
<dbReference type="PANTHER" id="PTHR14003">
    <property type="entry name" value="TRANSCRIPTIONAL REPRESSOR PROTEIN YY"/>
    <property type="match status" value="1"/>
</dbReference>
<feature type="compositionally biased region" description="Polar residues" evidence="6">
    <location>
        <begin position="236"/>
        <end position="245"/>
    </location>
</feature>
<evidence type="ECO:0000256" key="5">
    <source>
        <dbReference type="PROSITE-ProRule" id="PRU00042"/>
    </source>
</evidence>
<evidence type="ECO:0000313" key="8">
    <source>
        <dbReference type="EMBL" id="RXK42290.1"/>
    </source>
</evidence>
<evidence type="ECO:0000256" key="6">
    <source>
        <dbReference type="SAM" id="MobiDB-lite"/>
    </source>
</evidence>
<dbReference type="AlphaFoldDB" id="A0A4Q1BVX8"/>
<feature type="domain" description="C2H2-type" evidence="7">
    <location>
        <begin position="104"/>
        <end position="133"/>
    </location>
</feature>
<feature type="compositionally biased region" description="Polar residues" evidence="6">
    <location>
        <begin position="325"/>
        <end position="360"/>
    </location>
</feature>
<dbReference type="Gene3D" id="3.30.160.60">
    <property type="entry name" value="Classic Zinc Finger"/>
    <property type="match status" value="4"/>
</dbReference>
<comment type="caution">
    <text evidence="8">The sequence shown here is derived from an EMBL/GenBank/DDBJ whole genome shotgun (WGS) entry which is preliminary data.</text>
</comment>
<gene>
    <name evidence="8" type="ORF">M231_00280</name>
</gene>
<feature type="region of interest" description="Disordered" evidence="6">
    <location>
        <begin position="214"/>
        <end position="258"/>
    </location>
</feature>
<dbReference type="FunFam" id="3.30.160.60:FF:000690">
    <property type="entry name" value="Zinc finger protein 354C"/>
    <property type="match status" value="1"/>
</dbReference>
<feature type="region of interest" description="Disordered" evidence="6">
    <location>
        <begin position="578"/>
        <end position="642"/>
    </location>
</feature>
<dbReference type="GO" id="GO:0008270">
    <property type="term" value="F:zinc ion binding"/>
    <property type="evidence" value="ECO:0007669"/>
    <property type="project" value="UniProtKB-KW"/>
</dbReference>
<dbReference type="PROSITE" id="PS50157">
    <property type="entry name" value="ZINC_FINGER_C2H2_2"/>
    <property type="match status" value="4"/>
</dbReference>
<accession>A0A4Q1BVX8</accession>
<dbReference type="PROSITE" id="PS00028">
    <property type="entry name" value="ZINC_FINGER_C2H2_1"/>
    <property type="match status" value="4"/>
</dbReference>
<dbReference type="GO" id="GO:0000978">
    <property type="term" value="F:RNA polymerase II cis-regulatory region sequence-specific DNA binding"/>
    <property type="evidence" value="ECO:0007669"/>
    <property type="project" value="TreeGrafter"/>
</dbReference>
<dbReference type="EMBL" id="SDIL01000002">
    <property type="protein sequence ID" value="RXK42290.1"/>
    <property type="molecule type" value="Genomic_DNA"/>
</dbReference>
<feature type="domain" description="C2H2-type" evidence="7">
    <location>
        <begin position="164"/>
        <end position="191"/>
    </location>
</feature>
<protein>
    <recommendedName>
        <fullName evidence="7">C2H2-type domain-containing protein</fullName>
    </recommendedName>
</protein>
<dbReference type="SUPFAM" id="SSF57667">
    <property type="entry name" value="beta-beta-alpha zinc fingers"/>
    <property type="match status" value="2"/>
</dbReference>
<organism evidence="8 9">
    <name type="scientific">Tremella mesenterica</name>
    <name type="common">Jelly fungus</name>
    <dbReference type="NCBI Taxonomy" id="5217"/>
    <lineage>
        <taxon>Eukaryota</taxon>
        <taxon>Fungi</taxon>
        <taxon>Dikarya</taxon>
        <taxon>Basidiomycota</taxon>
        <taxon>Agaricomycotina</taxon>
        <taxon>Tremellomycetes</taxon>
        <taxon>Tremellales</taxon>
        <taxon>Tremellaceae</taxon>
        <taxon>Tremella</taxon>
    </lineage>
</organism>
<dbReference type="GO" id="GO:0000981">
    <property type="term" value="F:DNA-binding transcription factor activity, RNA polymerase II-specific"/>
    <property type="evidence" value="ECO:0007669"/>
    <property type="project" value="UniProtKB-ARBA"/>
</dbReference>
<evidence type="ECO:0000256" key="2">
    <source>
        <dbReference type="ARBA" id="ARBA00022737"/>
    </source>
</evidence>
<evidence type="ECO:0000256" key="1">
    <source>
        <dbReference type="ARBA" id="ARBA00022723"/>
    </source>
</evidence>
<feature type="compositionally biased region" description="Basic residues" evidence="6">
    <location>
        <begin position="1"/>
        <end position="11"/>
    </location>
</feature>
<feature type="domain" description="C2H2-type" evidence="7">
    <location>
        <begin position="192"/>
        <end position="222"/>
    </location>
</feature>
<evidence type="ECO:0000259" key="7">
    <source>
        <dbReference type="PROSITE" id="PS50157"/>
    </source>
</evidence>
<dbReference type="VEuPathDB" id="FungiDB:TREMEDRAFT_69350"/>
<feature type="region of interest" description="Disordered" evidence="6">
    <location>
        <begin position="1"/>
        <end position="25"/>
    </location>
</feature>
<feature type="domain" description="C2H2-type" evidence="7">
    <location>
        <begin position="134"/>
        <end position="163"/>
    </location>
</feature>
<name>A0A4Q1BVX8_TREME</name>